<accession>A0ABV0BV93</accession>
<comment type="caution">
    <text evidence="2">The sequence shown here is derived from an EMBL/GenBank/DDBJ whole genome shotgun (WGS) entry which is preliminary data.</text>
</comment>
<feature type="domain" description="Secretion system C-terminal sorting" evidence="1">
    <location>
        <begin position="80"/>
        <end position="154"/>
    </location>
</feature>
<dbReference type="InterPro" id="IPR026444">
    <property type="entry name" value="Secre_tail"/>
</dbReference>
<keyword evidence="3" id="KW-1185">Reference proteome</keyword>
<organism evidence="2 3">
    <name type="scientific">Sphingobacterium kitahiroshimense</name>
    <dbReference type="NCBI Taxonomy" id="470446"/>
    <lineage>
        <taxon>Bacteria</taxon>
        <taxon>Pseudomonadati</taxon>
        <taxon>Bacteroidota</taxon>
        <taxon>Sphingobacteriia</taxon>
        <taxon>Sphingobacteriales</taxon>
        <taxon>Sphingobacteriaceae</taxon>
        <taxon>Sphingobacterium</taxon>
    </lineage>
</organism>
<sequence length="157" mass="17032">MKIIIKKIAYLGLLCVITLTGSLGYASVLHTSNSTETANNDGLSYLDKADHLAYSMGLTANSDNTKEVDKLINNVKVFYNPISEQISLSFKLGKQSSVAIKVMDALGNEVVQLMNGSLDAGNQNLSFDPTGKLNSGFYFIRVVSGSETVVKRFSVRK</sequence>
<evidence type="ECO:0000313" key="3">
    <source>
        <dbReference type="Proteomes" id="UP001409291"/>
    </source>
</evidence>
<name>A0ABV0BV93_9SPHI</name>
<dbReference type="Gene3D" id="2.60.40.4070">
    <property type="match status" value="1"/>
</dbReference>
<dbReference type="NCBIfam" id="TIGR04183">
    <property type="entry name" value="Por_Secre_tail"/>
    <property type="match status" value="1"/>
</dbReference>
<dbReference type="EMBL" id="JBDJNQ010000006">
    <property type="protein sequence ID" value="MEN5378497.1"/>
    <property type="molecule type" value="Genomic_DNA"/>
</dbReference>
<gene>
    <name evidence="2" type="ORF">ABE541_14635</name>
</gene>
<protein>
    <submittedName>
        <fullName evidence="2">T9SS type A sorting domain-containing protein</fullName>
    </submittedName>
</protein>
<dbReference type="Pfam" id="PF18962">
    <property type="entry name" value="Por_Secre_tail"/>
    <property type="match status" value="1"/>
</dbReference>
<dbReference type="Proteomes" id="UP001409291">
    <property type="component" value="Unassembled WGS sequence"/>
</dbReference>
<dbReference type="RefSeq" id="WP_052764493.1">
    <property type="nucleotide sequence ID" value="NZ_JAOQNK010000001.1"/>
</dbReference>
<reference evidence="2 3" key="1">
    <citation type="submission" date="2024-04" db="EMBL/GenBank/DDBJ databases">
        <title>WGS of bacteria from Torrens River.</title>
        <authorList>
            <person name="Wyrsch E.R."/>
            <person name="Drigo B."/>
        </authorList>
    </citation>
    <scope>NUCLEOTIDE SEQUENCE [LARGE SCALE GENOMIC DNA]</scope>
    <source>
        <strain evidence="2 3">TWI391</strain>
    </source>
</reference>
<proteinExistence type="predicted"/>
<evidence type="ECO:0000259" key="1">
    <source>
        <dbReference type="Pfam" id="PF18962"/>
    </source>
</evidence>
<evidence type="ECO:0000313" key="2">
    <source>
        <dbReference type="EMBL" id="MEN5378497.1"/>
    </source>
</evidence>